<dbReference type="EMBL" id="JAPZBS010000008">
    <property type="protein sequence ID" value="KAJ5363670.1"/>
    <property type="molecule type" value="Genomic_DNA"/>
</dbReference>
<dbReference type="RefSeq" id="XP_056551297.1">
    <property type="nucleotide sequence ID" value="XM_056702297.1"/>
</dbReference>
<gene>
    <name evidence="1" type="ORF">N7496_009383</name>
</gene>
<dbReference type="GeneID" id="81441476"/>
<dbReference type="Proteomes" id="UP001147782">
    <property type="component" value="Unassembled WGS sequence"/>
</dbReference>
<protein>
    <submittedName>
        <fullName evidence="1">Uncharacterized protein</fullName>
    </submittedName>
</protein>
<evidence type="ECO:0000313" key="1">
    <source>
        <dbReference type="EMBL" id="KAJ5363670.1"/>
    </source>
</evidence>
<comment type="caution">
    <text evidence="1">The sequence shown here is derived from an EMBL/GenBank/DDBJ whole genome shotgun (WGS) entry which is preliminary data.</text>
</comment>
<sequence length="107" mass="11534">MTNYHYSLQNGLELNMAYSMPYIMNSTTGLDFLKLDTNSAAVILKFTAISSAGSGIPPEPSGTECSLFCVDGYEAFVREDVFSANVISTDISSNATLSGTRATEDFH</sequence>
<organism evidence="1 2">
    <name type="scientific">Penicillium cataractarum</name>
    <dbReference type="NCBI Taxonomy" id="2100454"/>
    <lineage>
        <taxon>Eukaryota</taxon>
        <taxon>Fungi</taxon>
        <taxon>Dikarya</taxon>
        <taxon>Ascomycota</taxon>
        <taxon>Pezizomycotina</taxon>
        <taxon>Eurotiomycetes</taxon>
        <taxon>Eurotiomycetidae</taxon>
        <taxon>Eurotiales</taxon>
        <taxon>Aspergillaceae</taxon>
        <taxon>Penicillium</taxon>
    </lineage>
</organism>
<proteinExistence type="predicted"/>
<evidence type="ECO:0000313" key="2">
    <source>
        <dbReference type="Proteomes" id="UP001147782"/>
    </source>
</evidence>
<accession>A0A9W9V235</accession>
<dbReference type="AlphaFoldDB" id="A0A9W9V235"/>
<keyword evidence="2" id="KW-1185">Reference proteome</keyword>
<reference evidence="1" key="1">
    <citation type="submission" date="2022-11" db="EMBL/GenBank/DDBJ databases">
        <authorList>
            <person name="Petersen C."/>
        </authorList>
    </citation>
    <scope>NUCLEOTIDE SEQUENCE</scope>
    <source>
        <strain evidence="1">IBT 29864</strain>
    </source>
</reference>
<name>A0A9W9V235_9EURO</name>
<dbReference type="OrthoDB" id="5376804at2759"/>
<reference evidence="1" key="2">
    <citation type="journal article" date="2023" name="IMA Fungus">
        <title>Comparative genomic study of the Penicillium genus elucidates a diverse pangenome and 15 lateral gene transfer events.</title>
        <authorList>
            <person name="Petersen C."/>
            <person name="Sorensen T."/>
            <person name="Nielsen M.R."/>
            <person name="Sondergaard T.E."/>
            <person name="Sorensen J.L."/>
            <person name="Fitzpatrick D.A."/>
            <person name="Frisvad J.C."/>
            <person name="Nielsen K.L."/>
        </authorList>
    </citation>
    <scope>NUCLEOTIDE SEQUENCE</scope>
    <source>
        <strain evidence="1">IBT 29864</strain>
    </source>
</reference>